<evidence type="ECO:0000313" key="3">
    <source>
        <dbReference type="Proteomes" id="UP000807504"/>
    </source>
</evidence>
<comment type="caution">
    <text evidence="2">The sequence shown here is derived from an EMBL/GenBank/DDBJ whole genome shotgun (WGS) entry which is preliminary data.</text>
</comment>
<name>A0A8T0FJF5_ARGBR</name>
<sequence length="112" mass="12706">MQNFGDVSMNKIQKAIESSQVPPLQPPPLPPFPFYPHRSVTPSLSMNQMMGSDAMKCKDNLLEELKPEFDRRFLECFTQGEPAACAEELMQEVQKIIAPETQNCELLYIGMI</sequence>
<gene>
    <name evidence="2" type="ORF">HNY73_007433</name>
</gene>
<accession>A0A8T0FJF5</accession>
<organism evidence="2 3">
    <name type="scientific">Argiope bruennichi</name>
    <name type="common">Wasp spider</name>
    <name type="synonym">Aranea bruennichi</name>
    <dbReference type="NCBI Taxonomy" id="94029"/>
    <lineage>
        <taxon>Eukaryota</taxon>
        <taxon>Metazoa</taxon>
        <taxon>Ecdysozoa</taxon>
        <taxon>Arthropoda</taxon>
        <taxon>Chelicerata</taxon>
        <taxon>Arachnida</taxon>
        <taxon>Araneae</taxon>
        <taxon>Araneomorphae</taxon>
        <taxon>Entelegynae</taxon>
        <taxon>Araneoidea</taxon>
        <taxon>Araneidae</taxon>
        <taxon>Argiope</taxon>
    </lineage>
</organism>
<reference evidence="2" key="2">
    <citation type="submission" date="2020-06" db="EMBL/GenBank/DDBJ databases">
        <authorList>
            <person name="Sheffer M."/>
        </authorList>
    </citation>
    <scope>NUCLEOTIDE SEQUENCE</scope>
</reference>
<dbReference type="EMBL" id="JABXBU010000012">
    <property type="protein sequence ID" value="KAF8789500.1"/>
    <property type="molecule type" value="Genomic_DNA"/>
</dbReference>
<dbReference type="AlphaFoldDB" id="A0A8T0FJF5"/>
<feature type="compositionally biased region" description="Pro residues" evidence="1">
    <location>
        <begin position="23"/>
        <end position="32"/>
    </location>
</feature>
<dbReference type="Proteomes" id="UP000807504">
    <property type="component" value="Unassembled WGS sequence"/>
</dbReference>
<evidence type="ECO:0000256" key="1">
    <source>
        <dbReference type="SAM" id="MobiDB-lite"/>
    </source>
</evidence>
<reference evidence="2" key="1">
    <citation type="journal article" date="2020" name="bioRxiv">
        <title>Chromosome-level reference genome of the European wasp spider Argiope bruennichi: a resource for studies on range expansion and evolutionary adaptation.</title>
        <authorList>
            <person name="Sheffer M.M."/>
            <person name="Hoppe A."/>
            <person name="Krehenwinkel H."/>
            <person name="Uhl G."/>
            <person name="Kuss A.W."/>
            <person name="Jensen L."/>
            <person name="Jensen C."/>
            <person name="Gillespie R.G."/>
            <person name="Hoff K.J."/>
            <person name="Prost S."/>
        </authorList>
    </citation>
    <scope>NUCLEOTIDE SEQUENCE</scope>
</reference>
<evidence type="ECO:0000313" key="2">
    <source>
        <dbReference type="EMBL" id="KAF8789500.1"/>
    </source>
</evidence>
<feature type="region of interest" description="Disordered" evidence="1">
    <location>
        <begin position="1"/>
        <end position="32"/>
    </location>
</feature>
<proteinExistence type="predicted"/>
<keyword evidence="3" id="KW-1185">Reference proteome</keyword>
<protein>
    <submittedName>
        <fullName evidence="2">Uncharacterized protein</fullName>
    </submittedName>
</protein>